<accession>A0A2U2JB17</accession>
<feature type="transmembrane region" description="Helical" evidence="4">
    <location>
        <begin position="308"/>
        <end position="327"/>
    </location>
</feature>
<dbReference type="SUPFAM" id="SSF53448">
    <property type="entry name" value="Nucleotide-diphospho-sugar transferases"/>
    <property type="match status" value="1"/>
</dbReference>
<evidence type="ECO:0000256" key="1">
    <source>
        <dbReference type="ARBA" id="ARBA00006739"/>
    </source>
</evidence>
<evidence type="ECO:0000313" key="6">
    <source>
        <dbReference type="EMBL" id="PWG05523.1"/>
    </source>
</evidence>
<evidence type="ECO:0000256" key="2">
    <source>
        <dbReference type="ARBA" id="ARBA00022676"/>
    </source>
</evidence>
<evidence type="ECO:0000313" key="7">
    <source>
        <dbReference type="Proteomes" id="UP000245670"/>
    </source>
</evidence>
<keyword evidence="7" id="KW-1185">Reference proteome</keyword>
<dbReference type="GO" id="GO:0016757">
    <property type="term" value="F:glycosyltransferase activity"/>
    <property type="evidence" value="ECO:0007669"/>
    <property type="project" value="UniProtKB-KW"/>
</dbReference>
<sequence>MLSVLFYAFVVFTVIQILYYLAFSSFLFDNQKKKRKRMEIPISVVICAKNEASNLQKFLPLIINQKYPDFEIVLINDASSDSTSEVMQSFKKKHNHITVIDVKNIEAFWGNKKYALTLGIKAAKNKHLLFTDADCKPVSKNWISEMSQNFSDEKTIVLGYGKYKKEKLIVNLFVRFETLLTAVQYFSYAKLGSPYMGVGRNLAYHKNEFFNVKGFINHMHIKSGDDDLFIQDAAIKENTAICTRADSFTVSEAPQSFTQWFRQKRRHISTANHYKVKHKVLLGLFFVSKVFFYVLATSLFFFYSWKTIFPLVITYYVIQFLVVAFSAKKLKEDLIIYFLPFLEIGLLLFQLSIFITNLWSKPNHWK</sequence>
<keyword evidence="4" id="KW-0472">Membrane</keyword>
<proteinExistence type="inferred from homology"/>
<organism evidence="6 7">
    <name type="scientific">Polaribacter aquimarinus</name>
    <dbReference type="NCBI Taxonomy" id="2100726"/>
    <lineage>
        <taxon>Bacteria</taxon>
        <taxon>Pseudomonadati</taxon>
        <taxon>Bacteroidota</taxon>
        <taxon>Flavobacteriia</taxon>
        <taxon>Flavobacteriales</taxon>
        <taxon>Flavobacteriaceae</taxon>
    </lineage>
</organism>
<dbReference type="OrthoDB" id="9800276at2"/>
<feature type="domain" description="Glycosyltransferase 2-like" evidence="5">
    <location>
        <begin position="43"/>
        <end position="159"/>
    </location>
</feature>
<dbReference type="EMBL" id="QFFG01000003">
    <property type="protein sequence ID" value="PWG05523.1"/>
    <property type="molecule type" value="Genomic_DNA"/>
</dbReference>
<keyword evidence="2" id="KW-0328">Glycosyltransferase</keyword>
<feature type="transmembrane region" description="Helical" evidence="4">
    <location>
        <begin position="6"/>
        <end position="28"/>
    </location>
</feature>
<feature type="transmembrane region" description="Helical" evidence="4">
    <location>
        <begin position="280"/>
        <end position="302"/>
    </location>
</feature>
<keyword evidence="4" id="KW-0812">Transmembrane</keyword>
<dbReference type="PANTHER" id="PTHR43630:SF1">
    <property type="entry name" value="POLY-BETA-1,6-N-ACETYL-D-GLUCOSAMINE SYNTHASE"/>
    <property type="match status" value="1"/>
</dbReference>
<comment type="caution">
    <text evidence="6">The sequence shown here is derived from an EMBL/GenBank/DDBJ whole genome shotgun (WGS) entry which is preliminary data.</text>
</comment>
<evidence type="ECO:0000256" key="3">
    <source>
        <dbReference type="ARBA" id="ARBA00022679"/>
    </source>
</evidence>
<feature type="transmembrane region" description="Helical" evidence="4">
    <location>
        <begin position="334"/>
        <end position="359"/>
    </location>
</feature>
<comment type="similarity">
    <text evidence="1">Belongs to the glycosyltransferase 2 family.</text>
</comment>
<reference evidence="6 7" key="1">
    <citation type="submission" date="2018-05" db="EMBL/GenBank/DDBJ databases">
        <title>Polaribacter aquimarinus sp. nov., isolated from sediment in a sediment of sea.</title>
        <authorList>
            <person name="Lu D."/>
        </authorList>
    </citation>
    <scope>NUCLEOTIDE SEQUENCE [LARGE SCALE GENOMIC DNA]</scope>
    <source>
        <strain evidence="6 7">ZY113</strain>
    </source>
</reference>
<dbReference type="InterPro" id="IPR001173">
    <property type="entry name" value="Glyco_trans_2-like"/>
</dbReference>
<keyword evidence="4" id="KW-1133">Transmembrane helix</keyword>
<dbReference type="Gene3D" id="3.90.550.10">
    <property type="entry name" value="Spore Coat Polysaccharide Biosynthesis Protein SpsA, Chain A"/>
    <property type="match status" value="1"/>
</dbReference>
<protein>
    <submittedName>
        <fullName evidence="6">Glycosyl transferase family 2</fullName>
    </submittedName>
</protein>
<dbReference type="PANTHER" id="PTHR43630">
    <property type="entry name" value="POLY-BETA-1,6-N-ACETYL-D-GLUCOSAMINE SYNTHASE"/>
    <property type="match status" value="1"/>
</dbReference>
<dbReference type="Proteomes" id="UP000245670">
    <property type="component" value="Unassembled WGS sequence"/>
</dbReference>
<dbReference type="InterPro" id="IPR029044">
    <property type="entry name" value="Nucleotide-diphossugar_trans"/>
</dbReference>
<evidence type="ECO:0000259" key="5">
    <source>
        <dbReference type="Pfam" id="PF00535"/>
    </source>
</evidence>
<dbReference type="Pfam" id="PF00535">
    <property type="entry name" value="Glycos_transf_2"/>
    <property type="match status" value="1"/>
</dbReference>
<gene>
    <name evidence="6" type="ORF">DIS07_09095</name>
</gene>
<keyword evidence="3 6" id="KW-0808">Transferase</keyword>
<evidence type="ECO:0000256" key="4">
    <source>
        <dbReference type="SAM" id="Phobius"/>
    </source>
</evidence>
<name>A0A2U2JB17_9FLAO</name>
<dbReference type="AlphaFoldDB" id="A0A2U2JB17"/>